<name>A0A1V5T3V5_9BACT</name>
<evidence type="ECO:0000256" key="3">
    <source>
        <dbReference type="ARBA" id="ARBA00022801"/>
    </source>
</evidence>
<evidence type="ECO:0000259" key="4">
    <source>
        <dbReference type="Pfam" id="PF08774"/>
    </source>
</evidence>
<dbReference type="InterPro" id="IPR014883">
    <property type="entry name" value="VRR_NUC"/>
</dbReference>
<dbReference type="EMBL" id="MWBQ01000018">
    <property type="protein sequence ID" value="OQA61445.1"/>
    <property type="molecule type" value="Genomic_DNA"/>
</dbReference>
<keyword evidence="3" id="KW-0378">Hydrolase</keyword>
<evidence type="ECO:0000256" key="1">
    <source>
        <dbReference type="ARBA" id="ARBA00001946"/>
    </source>
</evidence>
<dbReference type="Pfam" id="PF08774">
    <property type="entry name" value="VRR_NUC"/>
    <property type="match status" value="1"/>
</dbReference>
<comment type="caution">
    <text evidence="5">The sequence shown here is derived from an EMBL/GenBank/DDBJ whole genome shotgun (WGS) entry which is preliminary data.</text>
</comment>
<keyword evidence="2" id="KW-0540">Nuclease</keyword>
<organism evidence="5">
    <name type="scientific">Candidatus Atribacter allofermentans</name>
    <dbReference type="NCBI Taxonomy" id="1852833"/>
    <lineage>
        <taxon>Bacteria</taxon>
        <taxon>Pseudomonadati</taxon>
        <taxon>Atribacterota</taxon>
        <taxon>Atribacteria</taxon>
        <taxon>Atribacterales</taxon>
        <taxon>Atribacteraceae</taxon>
        <taxon>Atribacter</taxon>
    </lineage>
</organism>
<dbReference type="InterPro" id="IPR011856">
    <property type="entry name" value="tRNA_endonuc-like_dom_sf"/>
</dbReference>
<evidence type="ECO:0000256" key="2">
    <source>
        <dbReference type="ARBA" id="ARBA00022722"/>
    </source>
</evidence>
<sequence>MSHKGIPDIIGVLPGGKALLIEIKRIGGKVSEEQKSFLENAKALGAKAFVARSVEDLMKEGL</sequence>
<dbReference type="GO" id="GO:0003676">
    <property type="term" value="F:nucleic acid binding"/>
    <property type="evidence" value="ECO:0007669"/>
    <property type="project" value="InterPro"/>
</dbReference>
<dbReference type="AlphaFoldDB" id="A0A1V5T3V5"/>
<protein>
    <submittedName>
        <fullName evidence="5">VRR-NUC domain protein</fullName>
    </submittedName>
</protein>
<dbReference type="GO" id="GO:0004518">
    <property type="term" value="F:nuclease activity"/>
    <property type="evidence" value="ECO:0007669"/>
    <property type="project" value="UniProtKB-KW"/>
</dbReference>
<dbReference type="Proteomes" id="UP000485569">
    <property type="component" value="Unassembled WGS sequence"/>
</dbReference>
<accession>A0A1V5T3V5</accession>
<feature type="domain" description="VRR-NUC" evidence="4">
    <location>
        <begin position="3"/>
        <end position="54"/>
    </location>
</feature>
<proteinExistence type="predicted"/>
<comment type="cofactor">
    <cofactor evidence="1">
        <name>Mg(2+)</name>
        <dbReference type="ChEBI" id="CHEBI:18420"/>
    </cofactor>
</comment>
<dbReference type="GO" id="GO:0016788">
    <property type="term" value="F:hydrolase activity, acting on ester bonds"/>
    <property type="evidence" value="ECO:0007669"/>
    <property type="project" value="InterPro"/>
</dbReference>
<dbReference type="Gene3D" id="3.40.1350.10">
    <property type="match status" value="1"/>
</dbReference>
<gene>
    <name evidence="5" type="ORF">BWY41_00125</name>
</gene>
<evidence type="ECO:0000313" key="5">
    <source>
        <dbReference type="EMBL" id="OQA61445.1"/>
    </source>
</evidence>
<reference evidence="5" key="1">
    <citation type="submission" date="2017-02" db="EMBL/GenBank/DDBJ databases">
        <title>Delving into the versatile metabolic prowess of the omnipresent phylum Bacteroidetes.</title>
        <authorList>
            <person name="Nobu M.K."/>
            <person name="Mei R."/>
            <person name="Narihiro T."/>
            <person name="Kuroda K."/>
            <person name="Liu W.-T."/>
        </authorList>
    </citation>
    <scope>NUCLEOTIDE SEQUENCE</scope>
    <source>
        <strain evidence="5">ADurb.Bin276</strain>
    </source>
</reference>